<evidence type="ECO:0000313" key="4">
    <source>
        <dbReference type="Proteomes" id="UP000036834"/>
    </source>
</evidence>
<dbReference type="Proteomes" id="UP000319578">
    <property type="component" value="Unassembled WGS sequence"/>
</dbReference>
<comment type="caution">
    <text evidence="3">The sequence shown here is derived from an EMBL/GenBank/DDBJ whole genome shotgun (WGS) entry which is preliminary data.</text>
</comment>
<evidence type="ECO:0000256" key="1">
    <source>
        <dbReference type="SAM" id="Phobius"/>
    </source>
</evidence>
<dbReference type="RefSeq" id="WP_049741951.1">
    <property type="nucleotide sequence ID" value="NZ_BJON01000009.1"/>
</dbReference>
<feature type="transmembrane region" description="Helical" evidence="1">
    <location>
        <begin position="6"/>
        <end position="27"/>
    </location>
</feature>
<dbReference type="Proteomes" id="UP000036834">
    <property type="component" value="Unassembled WGS sequence"/>
</dbReference>
<organism evidence="3 4">
    <name type="scientific">Brevibacillus reuszeri</name>
    <dbReference type="NCBI Taxonomy" id="54915"/>
    <lineage>
        <taxon>Bacteria</taxon>
        <taxon>Bacillati</taxon>
        <taxon>Bacillota</taxon>
        <taxon>Bacilli</taxon>
        <taxon>Bacillales</taxon>
        <taxon>Paenibacillaceae</taxon>
        <taxon>Brevibacillus</taxon>
    </lineage>
</organism>
<keyword evidence="5" id="KW-1185">Reference proteome</keyword>
<name>A0A0K9YME1_9BACL</name>
<dbReference type="EMBL" id="BJON01000009">
    <property type="protein sequence ID" value="GED68735.1"/>
    <property type="molecule type" value="Genomic_DNA"/>
</dbReference>
<reference evidence="2 5" key="3">
    <citation type="submission" date="2019-06" db="EMBL/GenBank/DDBJ databases">
        <title>Whole genome shotgun sequence of Brevibacillus reuszeri NBRC 15719.</title>
        <authorList>
            <person name="Hosoyama A."/>
            <person name="Uohara A."/>
            <person name="Ohji S."/>
            <person name="Ichikawa N."/>
        </authorList>
    </citation>
    <scope>NUCLEOTIDE SEQUENCE [LARGE SCALE GENOMIC DNA]</scope>
    <source>
        <strain evidence="2 5">NBRC 15719</strain>
    </source>
</reference>
<dbReference type="PATRIC" id="fig|54915.3.peg.5051"/>
<reference evidence="3" key="2">
    <citation type="submission" date="2015-07" db="EMBL/GenBank/DDBJ databases">
        <title>MeaNS - Measles Nucleotide Surveillance Program.</title>
        <authorList>
            <person name="Tran T."/>
            <person name="Druce J."/>
        </authorList>
    </citation>
    <scope>NUCLEOTIDE SEQUENCE</scope>
    <source>
        <strain evidence="3">DSM 9887</strain>
    </source>
</reference>
<reference evidence="4" key="1">
    <citation type="submission" date="2015-07" db="EMBL/GenBank/DDBJ databases">
        <title>Genome sequencing project for genomic taxonomy and phylogenomics of Bacillus-like bacteria.</title>
        <authorList>
            <person name="Liu B."/>
            <person name="Wang J."/>
            <person name="Zhu Y."/>
            <person name="Liu G."/>
            <person name="Chen Q."/>
            <person name="Chen Z."/>
            <person name="Lan J."/>
            <person name="Che J."/>
            <person name="Ge C."/>
            <person name="Shi H."/>
            <person name="Pan Z."/>
            <person name="Liu X."/>
        </authorList>
    </citation>
    <scope>NUCLEOTIDE SEQUENCE [LARGE SCALE GENOMIC DNA]</scope>
    <source>
        <strain evidence="4">DSM 9887</strain>
    </source>
</reference>
<sequence>MVPFPGIYYAIFALIFIAGLLLSIHFMKRQESKELDHNVSQTTVKNKVLGNVGMLFYVGAFAVLLAVLLIGVVVYR</sequence>
<proteinExistence type="predicted"/>
<gene>
    <name evidence="3" type="ORF">ADS79_29185</name>
    <name evidence="2" type="ORF">BRE01_24370</name>
</gene>
<keyword evidence="1" id="KW-0812">Transmembrane</keyword>
<protein>
    <submittedName>
        <fullName evidence="3">Uncharacterized protein</fullName>
    </submittedName>
</protein>
<accession>A0A0K9YME1</accession>
<keyword evidence="1" id="KW-0472">Membrane</keyword>
<dbReference type="OrthoDB" id="2476579at2"/>
<dbReference type="STRING" id="54915.ADS79_29185"/>
<evidence type="ECO:0000313" key="3">
    <source>
        <dbReference type="EMBL" id="KNB69913.1"/>
    </source>
</evidence>
<evidence type="ECO:0000313" key="2">
    <source>
        <dbReference type="EMBL" id="GED68735.1"/>
    </source>
</evidence>
<keyword evidence="1" id="KW-1133">Transmembrane helix</keyword>
<dbReference type="EMBL" id="LGIQ01000011">
    <property type="protein sequence ID" value="KNB69913.1"/>
    <property type="molecule type" value="Genomic_DNA"/>
</dbReference>
<dbReference type="AlphaFoldDB" id="A0A0K9YME1"/>
<feature type="transmembrane region" description="Helical" evidence="1">
    <location>
        <begin position="48"/>
        <end position="75"/>
    </location>
</feature>
<evidence type="ECO:0000313" key="5">
    <source>
        <dbReference type="Proteomes" id="UP000319578"/>
    </source>
</evidence>